<feature type="non-terminal residue" evidence="19">
    <location>
        <position position="1"/>
    </location>
</feature>
<gene>
    <name evidence="19" type="primary">Ndufb11</name>
    <name evidence="19" type="ORF">UPUEPO_R14722</name>
</gene>
<proteinExistence type="inferred from homology"/>
<evidence type="ECO:0000256" key="12">
    <source>
        <dbReference type="ARBA" id="ARBA00023128"/>
    </source>
</evidence>
<comment type="similarity">
    <text evidence="3">Belongs to the complex I NDUFB11 subunit family.</text>
</comment>
<evidence type="ECO:0000256" key="13">
    <source>
        <dbReference type="ARBA" id="ARBA00023136"/>
    </source>
</evidence>
<dbReference type="InterPro" id="IPR019329">
    <property type="entry name" value="NADH_UbQ_OxRdtase_ESSS_su"/>
</dbReference>
<evidence type="ECO:0000256" key="7">
    <source>
        <dbReference type="ARBA" id="ARBA00022692"/>
    </source>
</evidence>
<keyword evidence="11 18" id="KW-1133">Transmembrane helix</keyword>
<evidence type="ECO:0000256" key="2">
    <source>
        <dbReference type="ARBA" id="ARBA00004434"/>
    </source>
</evidence>
<feature type="transmembrane region" description="Helical" evidence="18">
    <location>
        <begin position="55"/>
        <end position="75"/>
    </location>
</feature>
<feature type="non-terminal residue" evidence="19">
    <location>
        <position position="119"/>
    </location>
</feature>
<keyword evidence="5" id="KW-0813">Transport</keyword>
<evidence type="ECO:0000256" key="3">
    <source>
        <dbReference type="ARBA" id="ARBA00008915"/>
    </source>
</evidence>
<evidence type="ECO:0000256" key="4">
    <source>
        <dbReference type="ARBA" id="ARBA00018632"/>
    </source>
</evidence>
<evidence type="ECO:0000256" key="15">
    <source>
        <dbReference type="ARBA" id="ARBA00031387"/>
    </source>
</evidence>
<sequence length="119" mass="13276">RGRSVGPAGAVTLPRGPLGAEAHDEEEPMAVAQRKNPDYHGFSADPQVDVLNMRMAFFCGISVAIVLGSAFLHYLPDYGLQQWSRREAERLIHERESQGLPLITPYYYDPKKLTLPPLD</sequence>
<dbReference type="OrthoDB" id="5917019at2759"/>
<keyword evidence="13 18" id="KW-0472">Membrane</keyword>
<dbReference type="Proteomes" id="UP000544127">
    <property type="component" value="Unassembled WGS sequence"/>
</dbReference>
<dbReference type="EMBL" id="VZRI01005965">
    <property type="protein sequence ID" value="NWU94050.1"/>
    <property type="molecule type" value="Genomic_DNA"/>
</dbReference>
<keyword evidence="12" id="KW-0496">Mitochondrion</keyword>
<evidence type="ECO:0000256" key="6">
    <source>
        <dbReference type="ARBA" id="ARBA00022660"/>
    </source>
</evidence>
<protein>
    <recommendedName>
        <fullName evidence="4">NADH dehydrogenase [ubiquinone] 1 beta subcomplex subunit 11, mitochondrial</fullName>
    </recommendedName>
    <alternativeName>
        <fullName evidence="15">Complex I-ESSS</fullName>
    </alternativeName>
    <alternativeName>
        <fullName evidence="14">NADH-ubiquinone oxidoreductase ESSS subunit</fullName>
    </alternativeName>
</protein>
<evidence type="ECO:0000256" key="5">
    <source>
        <dbReference type="ARBA" id="ARBA00022448"/>
    </source>
</evidence>
<evidence type="ECO:0000256" key="18">
    <source>
        <dbReference type="SAM" id="Phobius"/>
    </source>
</evidence>
<keyword evidence="20" id="KW-1185">Reference proteome</keyword>
<dbReference type="AlphaFoldDB" id="A0A7K6AVI6"/>
<organism evidence="19 20">
    <name type="scientific">Upupa epops</name>
    <name type="common">Eurasian hoopoe</name>
    <dbReference type="NCBI Taxonomy" id="57439"/>
    <lineage>
        <taxon>Eukaryota</taxon>
        <taxon>Metazoa</taxon>
        <taxon>Chordata</taxon>
        <taxon>Craniata</taxon>
        <taxon>Vertebrata</taxon>
        <taxon>Euteleostomi</taxon>
        <taxon>Archelosauria</taxon>
        <taxon>Archosauria</taxon>
        <taxon>Dinosauria</taxon>
        <taxon>Saurischia</taxon>
        <taxon>Theropoda</taxon>
        <taxon>Coelurosauria</taxon>
        <taxon>Aves</taxon>
        <taxon>Neognathae</taxon>
        <taxon>Neoaves</taxon>
        <taxon>Telluraves</taxon>
        <taxon>Coraciimorphae</taxon>
        <taxon>Bucerotiformes</taxon>
        <taxon>Upupidae</taxon>
        <taxon>Upupa</taxon>
    </lineage>
</organism>
<comment type="function">
    <text evidence="1">Accessory subunit of the mitochondrial membrane respiratory chain NADH dehydrogenase (Complex I), that is believed not to be involved in catalysis. Complex I functions in the transfer of electrons from NADH to the respiratory chain. The immediate electron acceptor for the enzyme is believed to be ubiquinone.</text>
</comment>
<name>A0A7K6AVI6_UPUEP</name>
<comment type="caution">
    <text evidence="19">The sequence shown here is derived from an EMBL/GenBank/DDBJ whole genome shotgun (WGS) entry which is preliminary data.</text>
</comment>
<dbReference type="PANTHER" id="PTHR13327">
    <property type="entry name" value="NADH-UBIQUINONE OXIDOREDUCTASE ESSS SUBUNIT, MITOCHONDRIAL PRECURSOR"/>
    <property type="match status" value="1"/>
</dbReference>
<keyword evidence="9" id="KW-0809">Transit peptide</keyword>
<evidence type="ECO:0000256" key="16">
    <source>
        <dbReference type="ARBA" id="ARBA00046528"/>
    </source>
</evidence>
<keyword evidence="10" id="KW-0249">Electron transport</keyword>
<evidence type="ECO:0000256" key="14">
    <source>
        <dbReference type="ARBA" id="ARBA00030753"/>
    </source>
</evidence>
<evidence type="ECO:0000313" key="20">
    <source>
        <dbReference type="Proteomes" id="UP000544127"/>
    </source>
</evidence>
<evidence type="ECO:0000256" key="10">
    <source>
        <dbReference type="ARBA" id="ARBA00022982"/>
    </source>
</evidence>
<accession>A0A7K6AVI6</accession>
<dbReference type="GO" id="GO:0005743">
    <property type="term" value="C:mitochondrial inner membrane"/>
    <property type="evidence" value="ECO:0007669"/>
    <property type="project" value="UniProtKB-SubCell"/>
</dbReference>
<evidence type="ECO:0000256" key="11">
    <source>
        <dbReference type="ARBA" id="ARBA00022989"/>
    </source>
</evidence>
<dbReference type="PANTHER" id="PTHR13327:SF0">
    <property type="entry name" value="NADH DEHYDROGENASE [UBIQUINONE] 1 BETA SUBCOMPLEX SUBUNIT 11, MITOCHONDRIAL"/>
    <property type="match status" value="1"/>
</dbReference>
<evidence type="ECO:0000256" key="1">
    <source>
        <dbReference type="ARBA" id="ARBA00003195"/>
    </source>
</evidence>
<reference evidence="19 20" key="1">
    <citation type="submission" date="2019-09" db="EMBL/GenBank/DDBJ databases">
        <title>Bird 10,000 Genomes (B10K) Project - Family phase.</title>
        <authorList>
            <person name="Zhang G."/>
        </authorList>
    </citation>
    <scope>NUCLEOTIDE SEQUENCE [LARGE SCALE GENOMIC DNA]</scope>
    <source>
        <strain evidence="19">B10K-DU-012-37</strain>
    </source>
</reference>
<evidence type="ECO:0000256" key="9">
    <source>
        <dbReference type="ARBA" id="ARBA00022946"/>
    </source>
</evidence>
<keyword evidence="8" id="KW-0999">Mitochondrion inner membrane</keyword>
<comment type="subunit">
    <text evidence="16">Complex I is composed of 45 different subunits. Interacts with BCAP31.</text>
</comment>
<comment type="subcellular location">
    <subcellularLocation>
        <location evidence="2">Mitochondrion inner membrane</location>
        <topology evidence="2">Single-pass membrane protein</topology>
    </subcellularLocation>
</comment>
<keyword evidence="6" id="KW-0679">Respiratory chain</keyword>
<dbReference type="Pfam" id="PF10183">
    <property type="entry name" value="ESSS"/>
    <property type="match status" value="1"/>
</dbReference>
<evidence type="ECO:0000313" key="19">
    <source>
        <dbReference type="EMBL" id="NWU94050.1"/>
    </source>
</evidence>
<keyword evidence="7 18" id="KW-0812">Transmembrane</keyword>
<evidence type="ECO:0000256" key="17">
    <source>
        <dbReference type="SAM" id="MobiDB-lite"/>
    </source>
</evidence>
<feature type="region of interest" description="Disordered" evidence="17">
    <location>
        <begin position="1"/>
        <end position="26"/>
    </location>
</feature>
<evidence type="ECO:0000256" key="8">
    <source>
        <dbReference type="ARBA" id="ARBA00022792"/>
    </source>
</evidence>